<keyword evidence="3" id="KW-1185">Reference proteome</keyword>
<comment type="caution">
    <text evidence="2">The sequence shown here is derived from an EMBL/GenBank/DDBJ whole genome shotgun (WGS) entry which is preliminary data.</text>
</comment>
<proteinExistence type="predicted"/>
<dbReference type="Proteomes" id="UP001601948">
    <property type="component" value="Unassembled WGS sequence"/>
</dbReference>
<feature type="compositionally biased region" description="Basic and acidic residues" evidence="1">
    <location>
        <begin position="10"/>
        <end position="25"/>
    </location>
</feature>
<dbReference type="EMBL" id="JBIAPI010000013">
    <property type="protein sequence ID" value="MFF3228159.1"/>
    <property type="molecule type" value="Genomic_DNA"/>
</dbReference>
<evidence type="ECO:0000313" key="2">
    <source>
        <dbReference type="EMBL" id="MFF3228159.1"/>
    </source>
</evidence>
<sequence length="84" mass="9439">MFDILPPHLADQRDFIEESTRDSASGERQFSAAAPDTPDGRSKCRHRADTKSIDSPLRIPPRRAGWTVIVHATTAIEDRLDRGR</sequence>
<gene>
    <name evidence="2" type="ORF">ACFYV7_35565</name>
</gene>
<organism evidence="2 3">
    <name type="scientific">Nocardia suismassiliense</name>
    <dbReference type="NCBI Taxonomy" id="2077092"/>
    <lineage>
        <taxon>Bacteria</taxon>
        <taxon>Bacillati</taxon>
        <taxon>Actinomycetota</taxon>
        <taxon>Actinomycetes</taxon>
        <taxon>Mycobacteriales</taxon>
        <taxon>Nocardiaceae</taxon>
        <taxon>Nocardia</taxon>
    </lineage>
</organism>
<evidence type="ECO:0000313" key="3">
    <source>
        <dbReference type="Proteomes" id="UP001601948"/>
    </source>
</evidence>
<accession>A0ABW6R3X5</accession>
<reference evidence="2 3" key="1">
    <citation type="submission" date="2024-10" db="EMBL/GenBank/DDBJ databases">
        <title>The Natural Products Discovery Center: Release of the First 8490 Sequenced Strains for Exploring Actinobacteria Biosynthetic Diversity.</title>
        <authorList>
            <person name="Kalkreuter E."/>
            <person name="Kautsar S.A."/>
            <person name="Yang D."/>
            <person name="Bader C.D."/>
            <person name="Teijaro C.N."/>
            <person name="Fluegel L."/>
            <person name="Davis C.M."/>
            <person name="Simpson J.R."/>
            <person name="Lauterbach L."/>
            <person name="Steele A.D."/>
            <person name="Gui C."/>
            <person name="Meng S."/>
            <person name="Li G."/>
            <person name="Viehrig K."/>
            <person name="Ye F."/>
            <person name="Su P."/>
            <person name="Kiefer A.F."/>
            <person name="Nichols A."/>
            <person name="Cepeda A.J."/>
            <person name="Yan W."/>
            <person name="Fan B."/>
            <person name="Jiang Y."/>
            <person name="Adhikari A."/>
            <person name="Zheng C.-J."/>
            <person name="Schuster L."/>
            <person name="Cowan T.M."/>
            <person name="Smanski M.J."/>
            <person name="Chevrette M.G."/>
            <person name="De Carvalho L.P.S."/>
            <person name="Shen B."/>
        </authorList>
    </citation>
    <scope>NUCLEOTIDE SEQUENCE [LARGE SCALE GENOMIC DNA]</scope>
    <source>
        <strain evidence="2 3">NPDC003040</strain>
    </source>
</reference>
<dbReference type="RefSeq" id="WP_387724743.1">
    <property type="nucleotide sequence ID" value="NZ_JBIAPI010000013.1"/>
</dbReference>
<name>A0ABW6R3X5_9NOCA</name>
<protein>
    <submittedName>
        <fullName evidence="2">Uncharacterized protein</fullName>
    </submittedName>
</protein>
<feature type="region of interest" description="Disordered" evidence="1">
    <location>
        <begin position="1"/>
        <end position="58"/>
    </location>
</feature>
<evidence type="ECO:0000256" key="1">
    <source>
        <dbReference type="SAM" id="MobiDB-lite"/>
    </source>
</evidence>
<feature type="compositionally biased region" description="Basic and acidic residues" evidence="1">
    <location>
        <begin position="38"/>
        <end position="52"/>
    </location>
</feature>